<dbReference type="SMART" id="SM00487">
    <property type="entry name" value="DEXDc"/>
    <property type="match status" value="1"/>
</dbReference>
<dbReference type="Pfam" id="PF00271">
    <property type="entry name" value="Helicase_C"/>
    <property type="match status" value="1"/>
</dbReference>
<evidence type="ECO:0000313" key="7">
    <source>
        <dbReference type="Proteomes" id="UP000185612"/>
    </source>
</evidence>
<dbReference type="InParanoid" id="A0A1Q5PUQ0"/>
<evidence type="ECO:0000256" key="3">
    <source>
        <dbReference type="SAM" id="MobiDB-lite"/>
    </source>
</evidence>
<comment type="caution">
    <text evidence="6">The sequence shown here is derived from an EMBL/GenBank/DDBJ whole genome shotgun (WGS) entry which is preliminary data.</text>
</comment>
<feature type="domain" description="Helicase C-terminal" evidence="5">
    <location>
        <begin position="313"/>
        <end position="476"/>
    </location>
</feature>
<dbReference type="InterPro" id="IPR001650">
    <property type="entry name" value="Helicase_C-like"/>
</dbReference>
<dbReference type="PROSITE" id="PS51194">
    <property type="entry name" value="HELICASE_CTER"/>
    <property type="match status" value="1"/>
</dbReference>
<sequence>MPPADVIATLAAYLQQAGAREQQLVHWHSVPARPGQCAPWPQWVHPQVVAALTTAGVQSLWQHQAEAVDAVAAGRHVVVATGTGSGKSLVGWLPVLSALTAAAETSGSVAAWRCRPTALYLAPTKALAADQLASLQRLIAAGGLPVAAETCDGDTDAQARAWVRAHADIVLTNPDFLHHSLLPGQRRWQRLLRQLRVVIVDECHSYRGVFGAHVALVLRRLLRLARRAGANPTVVCASATVAEPAASAARLLGVSPTEIVPITRDTSPRGAQLVALWQPSIARPAGAGTSPAAAAESPAGQVTRISATSEAARLAARFTHLGAQSLVFVRSRAAAETVSETVQRWLAAAAPRPSDGPPGGPLREPGAVAAYRGGYLPEERRALEAALRAGQLRALATTSALELGIDINGLDAVITAGWPGSRSSLRQQAGRAGRAGARGLAVFVAGADPLDQYLLHHPEAFLADVEATVFDPGNWHVLAPHLCAAAAEAPLTREDYRLFDLPDSTLLHELAAAGLLRARPGGWYWNYSQPTRPSALTDLRGAAHTLPIVRADTGVVVGQASAGTRADATLHPGALYLHQGQLYLVVELHDDYVLVRPTAEPGWRTRARSRTSIDILEPTATAAASAGGQWHTGKVAVREQVTHYDRRQVPDGQILSAHPLELPERSLTTTAVWWTVSSDEWQRLGLTEAQLPGALHAAEHAAIAMLPLLATCDRWDLGGLSTAWHPQTGQATIFVHDALPGGAGFAARGFAARHEWMQATADLVASCPCQAGCPSCIQSPKCGNGNEPLDKEAAARLLRAFARATAPATQPSDAAETNKGRERGGGT</sequence>
<dbReference type="NCBIfam" id="TIGR03817">
    <property type="entry name" value="DECH_helic"/>
    <property type="match status" value="1"/>
</dbReference>
<dbReference type="PROSITE" id="PS51192">
    <property type="entry name" value="HELICASE_ATP_BIND_1"/>
    <property type="match status" value="1"/>
</dbReference>
<evidence type="ECO:0008006" key="8">
    <source>
        <dbReference type="Google" id="ProtNLM"/>
    </source>
</evidence>
<dbReference type="PANTHER" id="PTHR47957:SF3">
    <property type="entry name" value="ATP-DEPENDENT HELICASE HRQ1"/>
    <property type="match status" value="1"/>
</dbReference>
<protein>
    <recommendedName>
        <fullName evidence="8">DEAD/DEAH box helicase</fullName>
    </recommendedName>
</protein>
<dbReference type="Pfam" id="PF09369">
    <property type="entry name" value="MZB"/>
    <property type="match status" value="1"/>
</dbReference>
<dbReference type="OrthoDB" id="143059at2"/>
<evidence type="ECO:0000259" key="5">
    <source>
        <dbReference type="PROSITE" id="PS51194"/>
    </source>
</evidence>
<dbReference type="SMART" id="SM00490">
    <property type="entry name" value="HELICc"/>
    <property type="match status" value="1"/>
</dbReference>
<dbReference type="InterPro" id="IPR022307">
    <property type="entry name" value="Helicase_put_actinobac"/>
</dbReference>
<dbReference type="InterPro" id="IPR027417">
    <property type="entry name" value="P-loop_NTPase"/>
</dbReference>
<accession>A0A1Q5PUQ0</accession>
<dbReference type="STRING" id="52770.BSZ40_08490"/>
<keyword evidence="2" id="KW-0067">ATP-binding</keyword>
<dbReference type="AlphaFoldDB" id="A0A1Q5PUQ0"/>
<dbReference type="GO" id="GO:0043138">
    <property type="term" value="F:3'-5' DNA helicase activity"/>
    <property type="evidence" value="ECO:0007669"/>
    <property type="project" value="TreeGrafter"/>
</dbReference>
<organism evidence="6 7">
    <name type="scientific">Buchananella hordeovulneris</name>
    <dbReference type="NCBI Taxonomy" id="52770"/>
    <lineage>
        <taxon>Bacteria</taxon>
        <taxon>Bacillati</taxon>
        <taxon>Actinomycetota</taxon>
        <taxon>Actinomycetes</taxon>
        <taxon>Actinomycetales</taxon>
        <taxon>Actinomycetaceae</taxon>
        <taxon>Buchananella</taxon>
    </lineage>
</organism>
<dbReference type="Proteomes" id="UP000185612">
    <property type="component" value="Unassembled WGS sequence"/>
</dbReference>
<dbReference type="FunCoup" id="A0A1Q5PUQ0">
    <property type="interactions" value="74"/>
</dbReference>
<dbReference type="GO" id="GO:0006289">
    <property type="term" value="P:nucleotide-excision repair"/>
    <property type="evidence" value="ECO:0007669"/>
    <property type="project" value="TreeGrafter"/>
</dbReference>
<name>A0A1Q5PUQ0_9ACTO</name>
<evidence type="ECO:0000256" key="1">
    <source>
        <dbReference type="ARBA" id="ARBA00022741"/>
    </source>
</evidence>
<dbReference type="RefSeq" id="WP_073825239.1">
    <property type="nucleotide sequence ID" value="NZ_MQVS01000008.1"/>
</dbReference>
<keyword evidence="7" id="KW-1185">Reference proteome</keyword>
<reference evidence="7" key="1">
    <citation type="submission" date="2016-12" db="EMBL/GenBank/DDBJ databases">
        <authorList>
            <person name="Meng X."/>
        </authorList>
    </citation>
    <scope>NUCLEOTIDE SEQUENCE [LARGE SCALE GENOMIC DNA]</scope>
    <source>
        <strain evidence="7">DSM 20732</strain>
    </source>
</reference>
<dbReference type="Pfam" id="PF00270">
    <property type="entry name" value="DEAD"/>
    <property type="match status" value="1"/>
</dbReference>
<proteinExistence type="predicted"/>
<evidence type="ECO:0000313" key="6">
    <source>
        <dbReference type="EMBL" id="OKL51333.1"/>
    </source>
</evidence>
<keyword evidence="1" id="KW-0547">Nucleotide-binding</keyword>
<dbReference type="Pfam" id="PF22982">
    <property type="entry name" value="WHD_HRQ1"/>
    <property type="match status" value="1"/>
</dbReference>
<feature type="domain" description="Helicase ATP-binding" evidence="4">
    <location>
        <begin position="68"/>
        <end position="259"/>
    </location>
</feature>
<dbReference type="Gene3D" id="3.40.50.300">
    <property type="entry name" value="P-loop containing nucleotide triphosphate hydrolases"/>
    <property type="match status" value="2"/>
</dbReference>
<feature type="compositionally biased region" description="Basic and acidic residues" evidence="3">
    <location>
        <begin position="816"/>
        <end position="827"/>
    </location>
</feature>
<dbReference type="GO" id="GO:0036297">
    <property type="term" value="P:interstrand cross-link repair"/>
    <property type="evidence" value="ECO:0007669"/>
    <property type="project" value="TreeGrafter"/>
</dbReference>
<feature type="region of interest" description="Disordered" evidence="3">
    <location>
        <begin position="803"/>
        <end position="827"/>
    </location>
</feature>
<dbReference type="CDD" id="cd17923">
    <property type="entry name" value="DEXHc_Hrq1-like"/>
    <property type="match status" value="1"/>
</dbReference>
<dbReference type="InterPro" id="IPR055227">
    <property type="entry name" value="HRQ1_WHD"/>
</dbReference>
<dbReference type="GO" id="GO:0005524">
    <property type="term" value="F:ATP binding"/>
    <property type="evidence" value="ECO:0007669"/>
    <property type="project" value="UniProtKB-KW"/>
</dbReference>
<dbReference type="InterPro" id="IPR018973">
    <property type="entry name" value="MZB"/>
</dbReference>
<dbReference type="PANTHER" id="PTHR47957">
    <property type="entry name" value="ATP-DEPENDENT HELICASE HRQ1"/>
    <property type="match status" value="1"/>
</dbReference>
<dbReference type="EMBL" id="MQVS01000008">
    <property type="protein sequence ID" value="OKL51333.1"/>
    <property type="molecule type" value="Genomic_DNA"/>
</dbReference>
<dbReference type="SUPFAM" id="SSF52540">
    <property type="entry name" value="P-loop containing nucleoside triphosphate hydrolases"/>
    <property type="match status" value="1"/>
</dbReference>
<dbReference type="GO" id="GO:0003676">
    <property type="term" value="F:nucleic acid binding"/>
    <property type="evidence" value="ECO:0007669"/>
    <property type="project" value="InterPro"/>
</dbReference>
<evidence type="ECO:0000256" key="2">
    <source>
        <dbReference type="ARBA" id="ARBA00022840"/>
    </source>
</evidence>
<dbReference type="InterPro" id="IPR011545">
    <property type="entry name" value="DEAD/DEAH_box_helicase_dom"/>
</dbReference>
<evidence type="ECO:0000259" key="4">
    <source>
        <dbReference type="PROSITE" id="PS51192"/>
    </source>
</evidence>
<dbReference type="InterPro" id="IPR014001">
    <property type="entry name" value="Helicase_ATP-bd"/>
</dbReference>
<gene>
    <name evidence="6" type="ORF">BSZ40_08490</name>
</gene>